<dbReference type="Proteomes" id="UP001356427">
    <property type="component" value="Unassembled WGS sequence"/>
</dbReference>
<evidence type="ECO:0000313" key="5">
    <source>
        <dbReference type="EMBL" id="KAK6294419.1"/>
    </source>
</evidence>
<sequence length="250" mass="28937">MSIFDMLIQLLLFNIHFKNHLEEVIIALTNIGANYFSKLEDISCCSHLLLRDCLWLAGTCVILGHWLLSCQQEQSHQDSAVTRKKYTMLSALVAKRLVSGVCQASWRPAVAELMTTRGYKGEAPDDSRGDLIEIPLPPWTEKDGETMDIKRRRLLFQSRKRGMLENCILLSLFAKQYLNTMSEPQLRQYDRLINEPSNDWDIYYWATEAQPVPDVYTGEIMDLLKEFTKNRDQEQRLDAPNLEYLDKGSQ</sequence>
<dbReference type="EMBL" id="JAGTTL010000035">
    <property type="protein sequence ID" value="KAK6294419.1"/>
    <property type="molecule type" value="Genomic_DNA"/>
</dbReference>
<gene>
    <name evidence="4" type="primary">SDHAF2</name>
    <name evidence="4" type="synonym">PGL2</name>
    <name evidence="4" type="synonym">SDH5</name>
    <name evidence="5" type="ORF">J4Q44_G00352490</name>
</gene>
<dbReference type="InterPro" id="IPR036714">
    <property type="entry name" value="SDH_sf"/>
</dbReference>
<dbReference type="SUPFAM" id="SSF109910">
    <property type="entry name" value="YgfY-like"/>
    <property type="match status" value="1"/>
</dbReference>
<keyword evidence="3 4" id="KW-0143">Chaperone</keyword>
<dbReference type="GO" id="GO:0006099">
    <property type="term" value="P:tricarboxylic acid cycle"/>
    <property type="evidence" value="ECO:0007669"/>
    <property type="project" value="TreeGrafter"/>
</dbReference>
<protein>
    <recommendedName>
        <fullName evidence="4">Succinate dehydrogenase assembly factor 2, mitochondrial</fullName>
        <shortName evidence="4">SDH assembly factor 2</shortName>
        <shortName evidence="4">SDHAF2</shortName>
    </recommendedName>
</protein>
<comment type="subcellular location">
    <subcellularLocation>
        <location evidence="1 4">Mitochondrion matrix</location>
    </subcellularLocation>
</comment>
<dbReference type="Pfam" id="PF03937">
    <property type="entry name" value="Sdh5"/>
    <property type="match status" value="1"/>
</dbReference>
<dbReference type="GO" id="GO:0034553">
    <property type="term" value="P:mitochondrial respiratory chain complex II assembly"/>
    <property type="evidence" value="ECO:0007669"/>
    <property type="project" value="TreeGrafter"/>
</dbReference>
<dbReference type="GO" id="GO:0006121">
    <property type="term" value="P:mitochondrial electron transport, succinate to ubiquinone"/>
    <property type="evidence" value="ECO:0007669"/>
    <property type="project" value="UniProtKB-UniRule"/>
</dbReference>
<dbReference type="AlphaFoldDB" id="A0AAN8KRX1"/>
<dbReference type="InterPro" id="IPR005631">
    <property type="entry name" value="SDH"/>
</dbReference>
<dbReference type="FunFam" id="1.10.150.250:FF:000002">
    <property type="entry name" value="Succinate dehydrogenase assembly factor 2, mitochondrial"/>
    <property type="match status" value="1"/>
</dbReference>
<comment type="function">
    <text evidence="4">Plays an essential role in the assembly of succinate dehydrogenase (SDH), an enzyme complex (also referred to as respiratory complex II) that is a component of both the tricarboxylic acid (TCA) cycle and the mitochondrial electron transport chain, and which couples the oxidation of succinate to fumarate with the reduction of ubiquinone (coenzyme Q) to ubiquinol. Required for flavinylation (covalent attachment of FAD) of the flavoprotein subunit SDHA of the SDH catalytic dimer.</text>
</comment>
<evidence type="ECO:0000256" key="1">
    <source>
        <dbReference type="ARBA" id="ARBA00004305"/>
    </source>
</evidence>
<dbReference type="GO" id="GO:0010719">
    <property type="term" value="P:negative regulation of epithelial to mesenchymal transition"/>
    <property type="evidence" value="ECO:0007669"/>
    <property type="project" value="UniProtKB-ARBA"/>
</dbReference>
<evidence type="ECO:0000313" key="6">
    <source>
        <dbReference type="Proteomes" id="UP001356427"/>
    </source>
</evidence>
<accession>A0AAN8KRX1</accession>
<dbReference type="HAMAP" id="MF_03057">
    <property type="entry name" value="SDHAF2"/>
    <property type="match status" value="1"/>
</dbReference>
<reference evidence="5 6" key="1">
    <citation type="submission" date="2021-04" db="EMBL/GenBank/DDBJ databases">
        <authorList>
            <person name="De Guttry C."/>
            <person name="Zahm M."/>
            <person name="Klopp C."/>
            <person name="Cabau C."/>
            <person name="Louis A."/>
            <person name="Berthelot C."/>
            <person name="Parey E."/>
            <person name="Roest Crollius H."/>
            <person name="Montfort J."/>
            <person name="Robinson-Rechavi M."/>
            <person name="Bucao C."/>
            <person name="Bouchez O."/>
            <person name="Gislard M."/>
            <person name="Lluch J."/>
            <person name="Milhes M."/>
            <person name="Lampietro C."/>
            <person name="Lopez Roques C."/>
            <person name="Donnadieu C."/>
            <person name="Braasch I."/>
            <person name="Desvignes T."/>
            <person name="Postlethwait J."/>
            <person name="Bobe J."/>
            <person name="Wedekind C."/>
            <person name="Guiguen Y."/>
        </authorList>
    </citation>
    <scope>NUCLEOTIDE SEQUENCE [LARGE SCALE GENOMIC DNA]</scope>
    <source>
        <strain evidence="5">Cs_M1</strain>
        <tissue evidence="5">Blood</tissue>
    </source>
</reference>
<proteinExistence type="inferred from homology"/>
<comment type="subunit">
    <text evidence="4">Interacts with SDHA within the SDH catalytic dimer.</text>
</comment>
<evidence type="ECO:0000256" key="3">
    <source>
        <dbReference type="ARBA" id="ARBA00023186"/>
    </source>
</evidence>
<comment type="similarity">
    <text evidence="4">Belongs to the SDHAF2 family.</text>
</comment>
<organism evidence="5 6">
    <name type="scientific">Coregonus suidteri</name>
    <dbReference type="NCBI Taxonomy" id="861788"/>
    <lineage>
        <taxon>Eukaryota</taxon>
        <taxon>Metazoa</taxon>
        <taxon>Chordata</taxon>
        <taxon>Craniata</taxon>
        <taxon>Vertebrata</taxon>
        <taxon>Euteleostomi</taxon>
        <taxon>Actinopterygii</taxon>
        <taxon>Neopterygii</taxon>
        <taxon>Teleostei</taxon>
        <taxon>Protacanthopterygii</taxon>
        <taxon>Salmoniformes</taxon>
        <taxon>Salmonidae</taxon>
        <taxon>Coregoninae</taxon>
        <taxon>Coregonus</taxon>
    </lineage>
</organism>
<dbReference type="GO" id="GO:0005759">
    <property type="term" value="C:mitochondrial matrix"/>
    <property type="evidence" value="ECO:0007669"/>
    <property type="project" value="UniProtKB-SubCell"/>
</dbReference>
<name>A0AAN8KRX1_9TELE</name>
<keyword evidence="6" id="KW-1185">Reference proteome</keyword>
<dbReference type="InterPro" id="IPR028882">
    <property type="entry name" value="SDHAF2"/>
</dbReference>
<dbReference type="PANTHER" id="PTHR12469">
    <property type="entry name" value="PROTEIN EMI5 HOMOLOG, MITOCHONDRIAL"/>
    <property type="match status" value="1"/>
</dbReference>
<dbReference type="PANTHER" id="PTHR12469:SF2">
    <property type="entry name" value="SUCCINATE DEHYDROGENASE ASSEMBLY FACTOR 2, MITOCHONDRIAL"/>
    <property type="match status" value="1"/>
</dbReference>
<evidence type="ECO:0000256" key="2">
    <source>
        <dbReference type="ARBA" id="ARBA00023128"/>
    </source>
</evidence>
<comment type="caution">
    <text evidence="5">The sequence shown here is derived from an EMBL/GenBank/DDBJ whole genome shotgun (WGS) entry which is preliminary data.</text>
</comment>
<dbReference type="Gene3D" id="1.10.150.250">
    <property type="entry name" value="Flavinator of succinate dehydrogenase"/>
    <property type="match status" value="1"/>
</dbReference>
<keyword evidence="2 4" id="KW-0496">Mitochondrion</keyword>
<dbReference type="GO" id="GO:0090090">
    <property type="term" value="P:negative regulation of canonical Wnt signaling pathway"/>
    <property type="evidence" value="ECO:0007669"/>
    <property type="project" value="UniProtKB-ARBA"/>
</dbReference>
<evidence type="ECO:0000256" key="4">
    <source>
        <dbReference type="HAMAP-Rule" id="MF_03057"/>
    </source>
</evidence>